<name>A0ABN7V2Q0_GIGMA</name>
<sequence>MTEEDKKNFGLFRENIRKMFQIEIENIDGKWEDKDMEDLTRRMIASLLEKPFNHAVIDRLLENQNNIRVLTYDPEKVKKKTKEFFQKQFRKRGFNSKALGEKWAQVYALLEKAQEE</sequence>
<gene>
    <name evidence="1" type="ORF">GMARGA_LOCUS13674</name>
</gene>
<accession>A0ABN7V2Q0</accession>
<organism evidence="1 2">
    <name type="scientific">Gigaspora margarita</name>
    <dbReference type="NCBI Taxonomy" id="4874"/>
    <lineage>
        <taxon>Eukaryota</taxon>
        <taxon>Fungi</taxon>
        <taxon>Fungi incertae sedis</taxon>
        <taxon>Mucoromycota</taxon>
        <taxon>Glomeromycotina</taxon>
        <taxon>Glomeromycetes</taxon>
        <taxon>Diversisporales</taxon>
        <taxon>Gigasporaceae</taxon>
        <taxon>Gigaspora</taxon>
    </lineage>
</organism>
<protein>
    <submittedName>
        <fullName evidence="1">17060_t:CDS:1</fullName>
    </submittedName>
</protein>
<keyword evidence="2" id="KW-1185">Reference proteome</keyword>
<evidence type="ECO:0000313" key="2">
    <source>
        <dbReference type="Proteomes" id="UP000789901"/>
    </source>
</evidence>
<proteinExistence type="predicted"/>
<dbReference type="EMBL" id="CAJVQB010008763">
    <property type="protein sequence ID" value="CAG8722814.1"/>
    <property type="molecule type" value="Genomic_DNA"/>
</dbReference>
<evidence type="ECO:0000313" key="1">
    <source>
        <dbReference type="EMBL" id="CAG8722814.1"/>
    </source>
</evidence>
<dbReference type="Proteomes" id="UP000789901">
    <property type="component" value="Unassembled WGS sequence"/>
</dbReference>
<comment type="caution">
    <text evidence="1">The sequence shown here is derived from an EMBL/GenBank/DDBJ whole genome shotgun (WGS) entry which is preliminary data.</text>
</comment>
<reference evidence="1 2" key="1">
    <citation type="submission" date="2021-06" db="EMBL/GenBank/DDBJ databases">
        <authorList>
            <person name="Kallberg Y."/>
            <person name="Tangrot J."/>
            <person name="Rosling A."/>
        </authorList>
    </citation>
    <scope>NUCLEOTIDE SEQUENCE [LARGE SCALE GENOMIC DNA]</scope>
    <source>
        <strain evidence="1 2">120-4 pot B 10/14</strain>
    </source>
</reference>